<accession>A0A1L3ZBE0</accession>
<gene>
    <name evidence="1" type="ORF">BMW22_16100</name>
</gene>
<dbReference type="Proteomes" id="UP000183050">
    <property type="component" value="Chromosome"/>
</dbReference>
<evidence type="ECO:0000313" key="2">
    <source>
        <dbReference type="Proteomes" id="UP000183050"/>
    </source>
</evidence>
<sequence>MRVYRLDPKTGTKRYAVQENGYYILGDYKKFGRKQHTVANRVLVRTEQEMIDLIMQGHYVRVEDDVRPDLVQKNLCIDGKKVT</sequence>
<dbReference type="EMBL" id="CP018228">
    <property type="protein sequence ID" value="API52938.1"/>
    <property type="molecule type" value="Genomic_DNA"/>
</dbReference>
<dbReference type="AlphaFoldDB" id="A0A1L3ZBE0"/>
<protein>
    <submittedName>
        <fullName evidence="1">Uncharacterized protein</fullName>
    </submittedName>
</protein>
<dbReference type="RefSeq" id="WP_072639375.1">
    <property type="nucleotide sequence ID" value="NZ_CP018228.1"/>
</dbReference>
<proteinExistence type="predicted"/>
<reference evidence="1 2" key="1">
    <citation type="submission" date="2016-11" db="EMBL/GenBank/DDBJ databases">
        <title>Rhizobium leguminosarum bv. viciae strain Vaf12 isolated from Vavilovia formosa root nodules from Russia, Dagestan.</title>
        <authorList>
            <person name="Kimeklis A."/>
        </authorList>
    </citation>
    <scope>NUCLEOTIDE SEQUENCE [LARGE SCALE GENOMIC DNA]</scope>
    <source>
        <strain evidence="1 2">Vaf-108</strain>
    </source>
</reference>
<evidence type="ECO:0000313" key="1">
    <source>
        <dbReference type="EMBL" id="API52938.1"/>
    </source>
</evidence>
<name>A0A1L3ZBE0_RHILE</name>
<organism evidence="1 2">
    <name type="scientific">Rhizobium leguminosarum</name>
    <dbReference type="NCBI Taxonomy" id="384"/>
    <lineage>
        <taxon>Bacteria</taxon>
        <taxon>Pseudomonadati</taxon>
        <taxon>Pseudomonadota</taxon>
        <taxon>Alphaproteobacteria</taxon>
        <taxon>Hyphomicrobiales</taxon>
        <taxon>Rhizobiaceae</taxon>
        <taxon>Rhizobium/Agrobacterium group</taxon>
        <taxon>Rhizobium</taxon>
    </lineage>
</organism>